<dbReference type="InterPro" id="IPR042197">
    <property type="entry name" value="Apaf_helical"/>
</dbReference>
<dbReference type="InterPro" id="IPR057135">
    <property type="entry name" value="At4g27190-like_LRR"/>
</dbReference>
<evidence type="ECO:0000256" key="4">
    <source>
        <dbReference type="ARBA" id="ARBA00022741"/>
    </source>
</evidence>
<dbReference type="PANTHER" id="PTHR33463:SF220">
    <property type="entry name" value="NB-ARC DOMAIN-CONTAINING PROTEIN"/>
    <property type="match status" value="1"/>
</dbReference>
<dbReference type="FunFam" id="3.40.50.300:FF:001091">
    <property type="entry name" value="Probable disease resistance protein At1g61300"/>
    <property type="match status" value="1"/>
</dbReference>
<comment type="caution">
    <text evidence="10">The sequence shown here is derived from an EMBL/GenBank/DDBJ whole genome shotgun (WGS) entry which is preliminary data.</text>
</comment>
<accession>A0AAE1NBI5</accession>
<dbReference type="GO" id="GO:0043531">
    <property type="term" value="F:ADP binding"/>
    <property type="evidence" value="ECO:0007669"/>
    <property type="project" value="InterPro"/>
</dbReference>
<feature type="domain" description="Disease resistance protein winged helix" evidence="9">
    <location>
        <begin position="417"/>
        <end position="483"/>
    </location>
</feature>
<evidence type="ECO:0000256" key="2">
    <source>
        <dbReference type="ARBA" id="ARBA00022614"/>
    </source>
</evidence>
<dbReference type="Gene3D" id="3.40.50.300">
    <property type="entry name" value="P-loop containing nucleotide triphosphate hydrolases"/>
    <property type="match status" value="1"/>
</dbReference>
<dbReference type="InterPro" id="IPR058922">
    <property type="entry name" value="WHD_DRP"/>
</dbReference>
<comment type="similarity">
    <text evidence="1">Belongs to the disease resistance NB-LRR family.</text>
</comment>
<dbReference type="InterPro" id="IPR027417">
    <property type="entry name" value="P-loop_NTPase"/>
</dbReference>
<organism evidence="10 11">
    <name type="scientific">Acacia crassicarpa</name>
    <name type="common">northern wattle</name>
    <dbReference type="NCBI Taxonomy" id="499986"/>
    <lineage>
        <taxon>Eukaryota</taxon>
        <taxon>Viridiplantae</taxon>
        <taxon>Streptophyta</taxon>
        <taxon>Embryophyta</taxon>
        <taxon>Tracheophyta</taxon>
        <taxon>Spermatophyta</taxon>
        <taxon>Magnoliopsida</taxon>
        <taxon>eudicotyledons</taxon>
        <taxon>Gunneridae</taxon>
        <taxon>Pentapetalae</taxon>
        <taxon>rosids</taxon>
        <taxon>fabids</taxon>
        <taxon>Fabales</taxon>
        <taxon>Fabaceae</taxon>
        <taxon>Caesalpinioideae</taxon>
        <taxon>mimosoid clade</taxon>
        <taxon>Acacieae</taxon>
        <taxon>Acacia</taxon>
    </lineage>
</organism>
<keyword evidence="2" id="KW-0433">Leucine-rich repeat</keyword>
<dbReference type="SUPFAM" id="SSF52540">
    <property type="entry name" value="P-loop containing nucleoside triphosphate hydrolases"/>
    <property type="match status" value="1"/>
</dbReference>
<protein>
    <recommendedName>
        <fullName evidence="12">AAA+ ATPase domain-containing protein</fullName>
    </recommendedName>
</protein>
<keyword evidence="5" id="KW-0611">Plant defense</keyword>
<proteinExistence type="inferred from homology"/>
<dbReference type="InterPro" id="IPR032675">
    <property type="entry name" value="LRR_dom_sf"/>
</dbReference>
<dbReference type="Pfam" id="PF23247">
    <property type="entry name" value="LRR_RPS2"/>
    <property type="match status" value="1"/>
</dbReference>
<dbReference type="InterPro" id="IPR050905">
    <property type="entry name" value="Plant_NBS-LRR"/>
</dbReference>
<evidence type="ECO:0000256" key="5">
    <source>
        <dbReference type="ARBA" id="ARBA00022821"/>
    </source>
</evidence>
<name>A0AAE1NBI5_9FABA</name>
<gene>
    <name evidence="10" type="ORF">QN277_002900</name>
</gene>
<feature type="domain" description="Disease resistance protein At4g27190-like leucine-rich repeats" evidence="8">
    <location>
        <begin position="757"/>
        <end position="857"/>
    </location>
</feature>
<reference evidence="10" key="1">
    <citation type="submission" date="2023-10" db="EMBL/GenBank/DDBJ databases">
        <title>Chromosome-level genome of the transformable northern wattle, Acacia crassicarpa.</title>
        <authorList>
            <person name="Massaro I."/>
            <person name="Sinha N.R."/>
            <person name="Poethig S."/>
            <person name="Leichty A.R."/>
        </authorList>
    </citation>
    <scope>NUCLEOTIDE SEQUENCE</scope>
    <source>
        <strain evidence="10">Acra3RX</strain>
        <tissue evidence="10">Leaf</tissue>
    </source>
</reference>
<dbReference type="InterPro" id="IPR002182">
    <property type="entry name" value="NB-ARC"/>
</dbReference>
<keyword evidence="3" id="KW-0677">Repeat</keyword>
<dbReference type="FunFam" id="1.10.10.10:FF:000322">
    <property type="entry name" value="Probable disease resistance protein At1g63360"/>
    <property type="match status" value="1"/>
</dbReference>
<evidence type="ECO:0000313" key="10">
    <source>
        <dbReference type="EMBL" id="KAK4286332.1"/>
    </source>
</evidence>
<dbReference type="EMBL" id="JAWXYG010000001">
    <property type="protein sequence ID" value="KAK4286332.1"/>
    <property type="molecule type" value="Genomic_DNA"/>
</dbReference>
<dbReference type="Proteomes" id="UP001293593">
    <property type="component" value="Unassembled WGS sequence"/>
</dbReference>
<evidence type="ECO:0008006" key="12">
    <source>
        <dbReference type="Google" id="ProtNLM"/>
    </source>
</evidence>
<dbReference type="GO" id="GO:0006952">
    <property type="term" value="P:defense response"/>
    <property type="evidence" value="ECO:0007669"/>
    <property type="project" value="UniProtKB-KW"/>
</dbReference>
<dbReference type="AlphaFoldDB" id="A0AAE1NBI5"/>
<dbReference type="GO" id="GO:0005524">
    <property type="term" value="F:ATP binding"/>
    <property type="evidence" value="ECO:0007669"/>
    <property type="project" value="UniProtKB-KW"/>
</dbReference>
<evidence type="ECO:0000259" key="8">
    <source>
        <dbReference type="Pfam" id="PF23247"/>
    </source>
</evidence>
<sequence>MDAATVIWDASKCLCGSTAKHAAFICRLEDNLGSLRSQWTELRSLRQDVNARIQQAESFAYMRRTREVDGWLRSVNTLEQVMEDIMQQAANVVQFKCFGSLCPNPKNCFSSYMTGKEVVKTLDRVRQLMAKGNKFDNDASIAYQLPCEPVNEMPVAKTVGMDSMLNKVWDSIEDVNAGVIGLYGMGGSGKTTLMRKLNNELAYRSHDFVLVIWVVVSKDFNIDQIMEEIRQKCGIGDKKWKNKSKDEKAIEIYRVMKQKKFILLLDDIWDEPDLRSIGVPLPNEVNQSKILFTTRLENVCDQMQAKKFKVECLTEKEAFDLFCMKVGAETLNSHPSINGLAQELVHECKGLPLALITVGRAMAGRKSPQAWKHAIRELQSFPSGVSGMEKEVFSTLKFSYDSLPTDVDKTCFLYCALFPDDRTVYVPRLIRFWIGEGFLKEHDSIHDAYNHGEDIVERLKLACLLEGEEFLWVKMHDVVRDMALWLARNQDQEKNRVLVQGEALGSSQIDNPERSMMIQRISIIYAKGDDWHVPICPNLSTLIVWGNDCKIDFANVQFLSNLKVLSLRMERISTMPAEIGQLIHLEYLEISELHITEKLPLEMKNLKSLRVFLLEYVHFSLEIIPLEVISNLKGLRVFSFIESRFKEWKSSLQKIKSSFLATIHFTHSLEKYFLEQLELLPFLEDLSITLETATGIKKLLSSTKLKPCVRLMGLYQNKMAASTTMLLPSMTSMQNLERMTLVGLQDNMTESSVNHAYPFSKLRWITILDCHNISHLTWLKYAVVLDYLIVENCNITEEVIKEAQENEDNRNMDDLFSNLRYISLRNLPMLKSIYKKPLPFPMLQYMNIMECPNLKRLPLDSNSARNKLRAIWGEKLWWDNLEWDDQTIKGQFCSKFKD</sequence>
<evidence type="ECO:0000259" key="7">
    <source>
        <dbReference type="Pfam" id="PF00931"/>
    </source>
</evidence>
<dbReference type="Pfam" id="PF00931">
    <property type="entry name" value="NB-ARC"/>
    <property type="match status" value="1"/>
</dbReference>
<keyword evidence="6" id="KW-0067">ATP-binding</keyword>
<dbReference type="Pfam" id="PF23559">
    <property type="entry name" value="WHD_DRP"/>
    <property type="match status" value="1"/>
</dbReference>
<dbReference type="FunFam" id="1.10.8.430:FF:000003">
    <property type="entry name" value="Probable disease resistance protein At5g66910"/>
    <property type="match status" value="1"/>
</dbReference>
<dbReference type="PRINTS" id="PR00364">
    <property type="entry name" value="DISEASERSIST"/>
</dbReference>
<evidence type="ECO:0000313" key="11">
    <source>
        <dbReference type="Proteomes" id="UP001293593"/>
    </source>
</evidence>
<keyword evidence="11" id="KW-1185">Reference proteome</keyword>
<dbReference type="SUPFAM" id="SSF52058">
    <property type="entry name" value="L domain-like"/>
    <property type="match status" value="1"/>
</dbReference>
<evidence type="ECO:0000256" key="1">
    <source>
        <dbReference type="ARBA" id="ARBA00008894"/>
    </source>
</evidence>
<evidence type="ECO:0000259" key="9">
    <source>
        <dbReference type="Pfam" id="PF23559"/>
    </source>
</evidence>
<dbReference type="Gene3D" id="1.10.8.430">
    <property type="entry name" value="Helical domain of apoptotic protease-activating factors"/>
    <property type="match status" value="1"/>
</dbReference>
<keyword evidence="4" id="KW-0547">Nucleotide-binding</keyword>
<evidence type="ECO:0000256" key="6">
    <source>
        <dbReference type="ARBA" id="ARBA00022840"/>
    </source>
</evidence>
<dbReference type="Gene3D" id="3.80.10.10">
    <property type="entry name" value="Ribonuclease Inhibitor"/>
    <property type="match status" value="1"/>
</dbReference>
<evidence type="ECO:0000256" key="3">
    <source>
        <dbReference type="ARBA" id="ARBA00022737"/>
    </source>
</evidence>
<feature type="domain" description="NB-ARC" evidence="7">
    <location>
        <begin position="162"/>
        <end position="331"/>
    </location>
</feature>
<dbReference type="PANTHER" id="PTHR33463">
    <property type="entry name" value="NB-ARC DOMAIN-CONTAINING PROTEIN-RELATED"/>
    <property type="match status" value="1"/>
</dbReference>